<dbReference type="Proteomes" id="UP000516705">
    <property type="component" value="Plasmid pIKMIN-B502"/>
</dbReference>
<proteinExistence type="predicted"/>
<accession>A0A7L6WPY3</accession>
<geneLocation type="plasmid" evidence="2 3">
    <name>pIKMIN-B502</name>
</geneLocation>
<dbReference type="SUPFAM" id="SSF109998">
    <property type="entry name" value="Triger factor/SurA peptide-binding domain-like"/>
    <property type="match status" value="1"/>
</dbReference>
<organism evidence="2 3">
    <name type="scientific">Streptococcus salivarius</name>
    <dbReference type="NCBI Taxonomy" id="1304"/>
    <lineage>
        <taxon>Bacteria</taxon>
        <taxon>Bacillati</taxon>
        <taxon>Bacillota</taxon>
        <taxon>Bacilli</taxon>
        <taxon>Lactobacillales</taxon>
        <taxon>Streptococcaceae</taxon>
        <taxon>Streptococcus</taxon>
    </lineage>
</organism>
<protein>
    <recommendedName>
        <fullName evidence="4">Peptidylprolyl isomerase</fullName>
    </recommendedName>
</protein>
<sequence>MSKKKVVSIKDKKRKKSVKSKHDRKPLKELAIGFFSPTTKKAKIISFSLVAIAGFALGAGTSNYKNNEVATATVATYDGGKVKAYDLYTQLKNNMNGSQLMLTTLEYEVFENAYGNKITDKQVDDFYRYYVSSGITTQIVGNNGVSEKDAKALIKKNLAFDYGVKKQLKVSDKEKEDTFKSNWQPDQEIQFLSFDSKEEADKALAEVNSGVSLEKVSNYDKIVGSQTKTVTYSQSIGILPDTLYNLKTGEAGELISTQADSSGSPVNYYYVVKMVKATSKGNDWKKFDKELSDIVKQTKIAKNDKAVTEVIKQEFAKAGVKINDKYMKKALADYVEE</sequence>
<feature type="region of interest" description="Disordered" evidence="1">
    <location>
        <begin position="1"/>
        <end position="23"/>
    </location>
</feature>
<dbReference type="AlphaFoldDB" id="A0A7L6WPY3"/>
<name>A0A7L6WPY3_STRSL</name>
<evidence type="ECO:0008006" key="4">
    <source>
        <dbReference type="Google" id="ProtNLM"/>
    </source>
</evidence>
<dbReference type="EMBL" id="CP054155">
    <property type="protein sequence ID" value="QMI52150.1"/>
    <property type="molecule type" value="Genomic_DNA"/>
</dbReference>
<evidence type="ECO:0000256" key="1">
    <source>
        <dbReference type="SAM" id="MobiDB-lite"/>
    </source>
</evidence>
<reference evidence="2 3" key="1">
    <citation type="journal article" date="2020" name="Microbiol. Resour. Announc.">
        <title>Complete Genome Sequence of Streptococcus salivarius DB-B5, a Novel Probiotic Candidate Isolated from the Supragingival Plaque of a Healthy Female Subject.</title>
        <authorList>
            <person name="Fields F.R."/>
            <person name="Li X."/>
            <person name="Navarre W.W."/>
            <person name="Naito M."/>
        </authorList>
    </citation>
    <scope>NUCLEOTIDE SEQUENCE [LARGE SCALE GENOMIC DNA]</scope>
    <source>
        <strain evidence="2 3">DB-B5</strain>
        <plasmid evidence="2 3">pIKMIN-B502</plasmid>
    </source>
</reference>
<dbReference type="RefSeq" id="WP_181671475.1">
    <property type="nucleotide sequence ID" value="NZ_CP054155.1"/>
</dbReference>
<keyword evidence="2" id="KW-0614">Plasmid</keyword>
<dbReference type="InterPro" id="IPR027304">
    <property type="entry name" value="Trigger_fact/SurA_dom_sf"/>
</dbReference>
<evidence type="ECO:0000313" key="3">
    <source>
        <dbReference type="Proteomes" id="UP000516705"/>
    </source>
</evidence>
<evidence type="ECO:0000313" key="2">
    <source>
        <dbReference type="EMBL" id="QMI52150.1"/>
    </source>
</evidence>
<gene>
    <name evidence="2" type="ORF">HRE60_10725</name>
</gene>